<dbReference type="Gene3D" id="3.40.50.300">
    <property type="entry name" value="P-loop containing nucleotide triphosphate hydrolases"/>
    <property type="match status" value="1"/>
</dbReference>
<evidence type="ECO:0000259" key="5">
    <source>
        <dbReference type="Pfam" id="PF13087"/>
    </source>
</evidence>
<comment type="caution">
    <text evidence="6">The sequence shown here is derived from an EMBL/GenBank/DDBJ whole genome shotgun (WGS) entry which is preliminary data.</text>
</comment>
<dbReference type="GO" id="GO:0016787">
    <property type="term" value="F:hydrolase activity"/>
    <property type="evidence" value="ECO:0007669"/>
    <property type="project" value="UniProtKB-KW"/>
</dbReference>
<gene>
    <name evidence="6" type="ORF">C473_04454</name>
</gene>
<dbReference type="SUPFAM" id="SSF52540">
    <property type="entry name" value="P-loop containing nucleoside triphosphate hydrolases"/>
    <property type="match status" value="1"/>
</dbReference>
<dbReference type="InterPro" id="IPR027417">
    <property type="entry name" value="P-loop_NTPase"/>
</dbReference>
<dbReference type="PANTHER" id="PTHR43788:SF8">
    <property type="entry name" value="DNA-BINDING PROTEIN SMUBP-2"/>
    <property type="match status" value="1"/>
</dbReference>
<feature type="domain" description="DNA2/NAM7 helicase-like C-terminal" evidence="5">
    <location>
        <begin position="73"/>
        <end position="253"/>
    </location>
</feature>
<evidence type="ECO:0000256" key="3">
    <source>
        <dbReference type="ARBA" id="ARBA00022806"/>
    </source>
</evidence>
<dbReference type="PATRIC" id="fig|1227486.3.peg.803"/>
<dbReference type="GO" id="GO:0005524">
    <property type="term" value="F:ATP binding"/>
    <property type="evidence" value="ECO:0007669"/>
    <property type="project" value="UniProtKB-KW"/>
</dbReference>
<organism evidence="6 7">
    <name type="scientific">Halorubrum distributum JCM 10247</name>
    <dbReference type="NCBI Taxonomy" id="1227486"/>
    <lineage>
        <taxon>Archaea</taxon>
        <taxon>Methanobacteriati</taxon>
        <taxon>Methanobacteriota</taxon>
        <taxon>Stenosarchaea group</taxon>
        <taxon>Halobacteria</taxon>
        <taxon>Halobacteriales</taxon>
        <taxon>Haloferacaceae</taxon>
        <taxon>Halorubrum</taxon>
        <taxon>Halorubrum distributum group</taxon>
    </lineage>
</organism>
<dbReference type="AlphaFoldDB" id="M0DKF2"/>
<protein>
    <submittedName>
        <fullName evidence="6">Superfamily I DNA and RNA helicase and helicase subunits-like protein</fullName>
    </submittedName>
</protein>
<evidence type="ECO:0000256" key="1">
    <source>
        <dbReference type="ARBA" id="ARBA00022741"/>
    </source>
</evidence>
<evidence type="ECO:0000313" key="6">
    <source>
        <dbReference type="EMBL" id="ELZ35187.1"/>
    </source>
</evidence>
<keyword evidence="1" id="KW-0547">Nucleotide-binding</keyword>
<proteinExistence type="predicted"/>
<sequence>MLVFPHFLALSTTVSPEGRILLAGDHRQLSPIVAHDWEEEDRPPVELYQPYSSAFEAVHDLADHDDMGPDSIRLSRLQYTFRLPPVIRALVSQLYRSYDDTELEGELAERPPDVADNGDPFTNIWEQDTGLFLLTHDENESRVSNPFEAEVIEQLLDSPAADELDDGSVAVLTPHTAQRSHLQERLEEDLDGPVDVVDTVERLQGGEAENVIVSATASDPTAIGLNEEFLLDLNRSNVAFSRTESRLIVICSQSLLNHIPPEVEEYNAAMLWKSLRSICSIQRGEVRIDDHEVRMLVPDPESEEIQEVLD</sequence>
<name>M0DKF2_9EURY</name>
<keyword evidence="2" id="KW-0378">Hydrolase</keyword>
<dbReference type="InterPro" id="IPR047187">
    <property type="entry name" value="SF1_C_Upf1"/>
</dbReference>
<evidence type="ECO:0000256" key="4">
    <source>
        <dbReference type="ARBA" id="ARBA00022840"/>
    </source>
</evidence>
<dbReference type="EMBL" id="AOIW01000038">
    <property type="protein sequence ID" value="ELZ35187.1"/>
    <property type="molecule type" value="Genomic_DNA"/>
</dbReference>
<evidence type="ECO:0000256" key="2">
    <source>
        <dbReference type="ARBA" id="ARBA00022801"/>
    </source>
</evidence>
<dbReference type="PANTHER" id="PTHR43788">
    <property type="entry name" value="DNA2/NAM7 HELICASE FAMILY MEMBER"/>
    <property type="match status" value="1"/>
</dbReference>
<accession>M0DKF2</accession>
<keyword evidence="4" id="KW-0067">ATP-binding</keyword>
<dbReference type="Pfam" id="PF13087">
    <property type="entry name" value="AAA_12"/>
    <property type="match status" value="1"/>
</dbReference>
<dbReference type="Proteomes" id="UP000011572">
    <property type="component" value="Unassembled WGS sequence"/>
</dbReference>
<dbReference type="GO" id="GO:0043139">
    <property type="term" value="F:5'-3' DNA helicase activity"/>
    <property type="evidence" value="ECO:0007669"/>
    <property type="project" value="TreeGrafter"/>
</dbReference>
<keyword evidence="3 6" id="KW-0347">Helicase</keyword>
<dbReference type="CDD" id="cd18808">
    <property type="entry name" value="SF1_C_Upf1"/>
    <property type="match status" value="1"/>
</dbReference>
<dbReference type="InterPro" id="IPR050534">
    <property type="entry name" value="Coronavir_polyprotein_1ab"/>
</dbReference>
<dbReference type="InterPro" id="IPR041679">
    <property type="entry name" value="DNA2/NAM7-like_C"/>
</dbReference>
<reference evidence="6 7" key="1">
    <citation type="journal article" date="2014" name="PLoS Genet.">
        <title>Phylogenetically driven sequencing of extremely halophilic archaea reveals strategies for static and dynamic osmo-response.</title>
        <authorList>
            <person name="Becker E.A."/>
            <person name="Seitzer P.M."/>
            <person name="Tritt A."/>
            <person name="Larsen D."/>
            <person name="Krusor M."/>
            <person name="Yao A.I."/>
            <person name="Wu D."/>
            <person name="Madern D."/>
            <person name="Eisen J.A."/>
            <person name="Darling A.E."/>
            <person name="Facciotti M.T."/>
        </authorList>
    </citation>
    <scope>NUCLEOTIDE SEQUENCE [LARGE SCALE GENOMIC DNA]</scope>
    <source>
        <strain evidence="6 7">JCM 10247</strain>
    </source>
</reference>
<evidence type="ECO:0000313" key="7">
    <source>
        <dbReference type="Proteomes" id="UP000011572"/>
    </source>
</evidence>